<name>A0ACC3YCP4_COLTU</name>
<protein>
    <submittedName>
        <fullName evidence="1">Uncharacterized protein</fullName>
    </submittedName>
</protein>
<comment type="caution">
    <text evidence="1">The sequence shown here is derived from an EMBL/GenBank/DDBJ whole genome shotgun (WGS) entry which is preliminary data.</text>
</comment>
<organism evidence="1 2">
    <name type="scientific">Colletotrichum truncatum</name>
    <name type="common">Anthracnose fungus</name>
    <name type="synonym">Colletotrichum capsici</name>
    <dbReference type="NCBI Taxonomy" id="5467"/>
    <lineage>
        <taxon>Eukaryota</taxon>
        <taxon>Fungi</taxon>
        <taxon>Dikarya</taxon>
        <taxon>Ascomycota</taxon>
        <taxon>Pezizomycotina</taxon>
        <taxon>Sordariomycetes</taxon>
        <taxon>Hypocreomycetidae</taxon>
        <taxon>Glomerellales</taxon>
        <taxon>Glomerellaceae</taxon>
        <taxon>Colletotrichum</taxon>
        <taxon>Colletotrichum truncatum species complex</taxon>
    </lineage>
</organism>
<accession>A0ACC3YCP4</accession>
<gene>
    <name evidence="1" type="ORF">CTRU02_215484</name>
</gene>
<evidence type="ECO:0000313" key="1">
    <source>
        <dbReference type="EMBL" id="KAL0929585.1"/>
    </source>
</evidence>
<keyword evidence="2" id="KW-1185">Reference proteome</keyword>
<evidence type="ECO:0000313" key="2">
    <source>
        <dbReference type="Proteomes" id="UP000805649"/>
    </source>
</evidence>
<proteinExistence type="predicted"/>
<reference evidence="1 2" key="1">
    <citation type="journal article" date="2020" name="Phytopathology">
        <title>Genome Sequence Resources of Colletotrichum truncatum, C. plurivorum, C. musicola, and C. sojae: Four Species Pathogenic to Soybean (Glycine max).</title>
        <authorList>
            <person name="Rogerio F."/>
            <person name="Boufleur T.R."/>
            <person name="Ciampi-Guillardi M."/>
            <person name="Sukno S.A."/>
            <person name="Thon M.R."/>
            <person name="Massola Junior N.S."/>
            <person name="Baroncelli R."/>
        </authorList>
    </citation>
    <scope>NUCLEOTIDE SEQUENCE [LARGE SCALE GENOMIC DNA]</scope>
    <source>
        <strain evidence="1 2">CMES1059</strain>
    </source>
</reference>
<dbReference type="EMBL" id="VUJX02000016">
    <property type="protein sequence ID" value="KAL0929585.1"/>
    <property type="molecule type" value="Genomic_DNA"/>
</dbReference>
<sequence>MHAQVIVPTDFNLDEFPDSLARCAFNTATSLAAASLFSVYVPHNVLSLKQLGNLVQAIPQFPSLTTAQQNEYNRMVDLRGLNNGKGGKEFTPDDQRTPATSEPHDTTIPFNTPRYPDSPPAYEECLSEGQQSRARSDVAAISADSPVGDRALSEYGGRERNAFKRLLNRGSEDIDLPLSKRNAQLSGNLKEGAEELQRQNKRIEGQRDDGEEYCCVLEKRQVENEEAIESVAIHADELAGEFEKLRKQLLDVCDEVKDWAENNMQEMMDKYIENWLEENMSQKFMDKWLQENMGEKYMEKRLEENMVKTMKRHIEDQVATKIAEMKTKMREALLN</sequence>
<dbReference type="Proteomes" id="UP000805649">
    <property type="component" value="Unassembled WGS sequence"/>
</dbReference>